<evidence type="ECO:0000313" key="1">
    <source>
        <dbReference type="EMBL" id="GAH07323.1"/>
    </source>
</evidence>
<comment type="caution">
    <text evidence="1">The sequence shown here is derived from an EMBL/GenBank/DDBJ whole genome shotgun (WGS) entry which is preliminary data.</text>
</comment>
<dbReference type="AlphaFoldDB" id="X1EF71"/>
<gene>
    <name evidence="1" type="ORF">S01H4_64087</name>
</gene>
<sequence length="57" mass="6877">FVLSPFRRMGEIAREIKEKDVSSVDEIVVTFKETIRELGRLYSREKKKVLRMEKEIY</sequence>
<name>X1EF71_9ZZZZ</name>
<protein>
    <submittedName>
        <fullName evidence="1">Uncharacterized protein</fullName>
    </submittedName>
</protein>
<accession>X1EF71</accession>
<proteinExistence type="predicted"/>
<dbReference type="EMBL" id="BART01038753">
    <property type="protein sequence ID" value="GAH07323.1"/>
    <property type="molecule type" value="Genomic_DNA"/>
</dbReference>
<organism evidence="1">
    <name type="scientific">marine sediment metagenome</name>
    <dbReference type="NCBI Taxonomy" id="412755"/>
    <lineage>
        <taxon>unclassified sequences</taxon>
        <taxon>metagenomes</taxon>
        <taxon>ecological metagenomes</taxon>
    </lineage>
</organism>
<reference evidence="1" key="1">
    <citation type="journal article" date="2014" name="Front. Microbiol.">
        <title>High frequency of phylogenetically diverse reductive dehalogenase-homologous genes in deep subseafloor sedimentary metagenomes.</title>
        <authorList>
            <person name="Kawai M."/>
            <person name="Futagami T."/>
            <person name="Toyoda A."/>
            <person name="Takaki Y."/>
            <person name="Nishi S."/>
            <person name="Hori S."/>
            <person name="Arai W."/>
            <person name="Tsubouchi T."/>
            <person name="Morono Y."/>
            <person name="Uchiyama I."/>
            <person name="Ito T."/>
            <person name="Fujiyama A."/>
            <person name="Inagaki F."/>
            <person name="Takami H."/>
        </authorList>
    </citation>
    <scope>NUCLEOTIDE SEQUENCE</scope>
    <source>
        <strain evidence="1">Expedition CK06-06</strain>
    </source>
</reference>
<feature type="non-terminal residue" evidence="1">
    <location>
        <position position="1"/>
    </location>
</feature>